<dbReference type="InterPro" id="IPR050494">
    <property type="entry name" value="Ser_Thr_dual-spec_kinase"/>
</dbReference>
<evidence type="ECO:0000259" key="9">
    <source>
        <dbReference type="PROSITE" id="PS50011"/>
    </source>
</evidence>
<keyword evidence="1" id="KW-0723">Serine/threonine-protein kinase</keyword>
<dbReference type="Proteomes" id="UP000030104">
    <property type="component" value="Unassembled WGS sequence"/>
</dbReference>
<organism evidence="10 11">
    <name type="scientific">Penicillium italicum</name>
    <name type="common">Blue mold</name>
    <dbReference type="NCBI Taxonomy" id="40296"/>
    <lineage>
        <taxon>Eukaryota</taxon>
        <taxon>Fungi</taxon>
        <taxon>Dikarya</taxon>
        <taxon>Ascomycota</taxon>
        <taxon>Pezizomycotina</taxon>
        <taxon>Eurotiomycetes</taxon>
        <taxon>Eurotiomycetidae</taxon>
        <taxon>Eurotiales</taxon>
        <taxon>Aspergillaceae</taxon>
        <taxon>Penicillium</taxon>
    </lineage>
</organism>
<evidence type="ECO:0000256" key="4">
    <source>
        <dbReference type="ARBA" id="ARBA00022777"/>
    </source>
</evidence>
<reference evidence="10 11" key="1">
    <citation type="journal article" date="2015" name="Mol. Plant Microbe Interact.">
        <title>Genome, transcriptome, and functional analyses of Penicillium expansum provide new insights into secondary metabolism and pathogenicity.</title>
        <authorList>
            <person name="Ballester A.R."/>
            <person name="Marcet-Houben M."/>
            <person name="Levin E."/>
            <person name="Sela N."/>
            <person name="Selma-Lazaro C."/>
            <person name="Carmona L."/>
            <person name="Wisniewski M."/>
            <person name="Droby S."/>
            <person name="Gonzalez-Candelas L."/>
            <person name="Gabaldon T."/>
        </authorList>
    </citation>
    <scope>NUCLEOTIDE SEQUENCE [LARGE SCALE GENOMIC DNA]</scope>
    <source>
        <strain evidence="10 11">PHI-1</strain>
    </source>
</reference>
<dbReference type="InterPro" id="IPR017441">
    <property type="entry name" value="Protein_kinase_ATP_BS"/>
</dbReference>
<evidence type="ECO:0000256" key="5">
    <source>
        <dbReference type="ARBA" id="ARBA00022840"/>
    </source>
</evidence>
<dbReference type="OMA" id="KGPSICT"/>
<evidence type="ECO:0000256" key="3">
    <source>
        <dbReference type="ARBA" id="ARBA00022741"/>
    </source>
</evidence>
<dbReference type="InterPro" id="IPR000719">
    <property type="entry name" value="Prot_kinase_dom"/>
</dbReference>
<feature type="binding site" evidence="6">
    <location>
        <position position="160"/>
    </location>
    <ligand>
        <name>ATP</name>
        <dbReference type="ChEBI" id="CHEBI:30616"/>
    </ligand>
</feature>
<evidence type="ECO:0000256" key="1">
    <source>
        <dbReference type="ARBA" id="ARBA00022527"/>
    </source>
</evidence>
<dbReference type="Gene3D" id="1.10.510.10">
    <property type="entry name" value="Transferase(Phosphotransferase) domain 1"/>
    <property type="match status" value="1"/>
</dbReference>
<dbReference type="EMBL" id="JQGA01000626">
    <property type="protein sequence ID" value="KGO74379.1"/>
    <property type="molecule type" value="Genomic_DNA"/>
</dbReference>
<dbReference type="PANTHER" id="PTHR24058">
    <property type="entry name" value="DUAL SPECIFICITY PROTEIN KINASE"/>
    <property type="match status" value="1"/>
</dbReference>
<keyword evidence="2" id="KW-0808">Transferase</keyword>
<gene>
    <name evidence="10" type="ORF">PITC_080710</name>
</gene>
<keyword evidence="5 6" id="KW-0067">ATP-binding</keyword>
<dbReference type="Gene3D" id="3.30.200.20">
    <property type="entry name" value="Phosphorylase Kinase, domain 1"/>
    <property type="match status" value="1"/>
</dbReference>
<keyword evidence="3 6" id="KW-0547">Nucleotide-binding</keyword>
<evidence type="ECO:0000256" key="2">
    <source>
        <dbReference type="ARBA" id="ARBA00022679"/>
    </source>
</evidence>
<dbReference type="PhylomeDB" id="A0A0A2L2Z3"/>
<dbReference type="OrthoDB" id="5979581at2759"/>
<comment type="caution">
    <text evidence="10">The sequence shown here is derived from an EMBL/GenBank/DDBJ whole genome shotgun (WGS) entry which is preliminary data.</text>
</comment>
<accession>A0A0A2L2Z3</accession>
<dbReference type="GO" id="GO:0005524">
    <property type="term" value="F:ATP binding"/>
    <property type="evidence" value="ECO:0007669"/>
    <property type="project" value="UniProtKB-UniRule"/>
</dbReference>
<feature type="coiled-coil region" evidence="7">
    <location>
        <begin position="23"/>
        <end position="64"/>
    </location>
</feature>
<sequence>MLATQTPASAPRGSTPRGTEATIQKLLASIRDHEASIQNHKASIQSHEDSIQAIRELIESLQSNAQTPEATTEKTVQDIRDEDTEFGDFVKDAEEEADVEFENEPWDSYAASETTELFYPVYIGELLNGRYLVEHKLGRGGFSTVWMAHDIQDGKDVALKVLSLGGYDTNETRIQTEIRQHIQERSHLLVALDTFVLPREDNATFHTIHVLPLMGPNLSWNVMQGMSMTTRMSAALQLLKALEALHKAGIVHRDLSDGNCMWGLQSLSGLSRAEKYEKLNRPLKMRIPYVEPELWKKGELVRPAEIPTDLRTDDFFLGDFGISTKLGDPTYEAKPGFPPPLYCSPERLHNEPPSFACDMWSYMIVFSELYLDFPPFYSTAGGGIIGDLFKILGPLPARWKGLCDHPIIEDSWYEDSEEPFPDMELKERITLRRPEMDEAEKDLATSVLRKVFVYSPEKRLSATQLLEDSDFKALMQKYGC</sequence>
<evidence type="ECO:0000256" key="6">
    <source>
        <dbReference type="PROSITE-ProRule" id="PRU10141"/>
    </source>
</evidence>
<evidence type="ECO:0000256" key="7">
    <source>
        <dbReference type="SAM" id="Coils"/>
    </source>
</evidence>
<dbReference type="CDD" id="cd00180">
    <property type="entry name" value="PKc"/>
    <property type="match status" value="1"/>
</dbReference>
<dbReference type="AlphaFoldDB" id="A0A0A2L2Z3"/>
<feature type="region of interest" description="Disordered" evidence="8">
    <location>
        <begin position="1"/>
        <end position="20"/>
    </location>
</feature>
<protein>
    <recommendedName>
        <fullName evidence="9">Protein kinase domain-containing protein</fullName>
    </recommendedName>
</protein>
<evidence type="ECO:0000313" key="10">
    <source>
        <dbReference type="EMBL" id="KGO74379.1"/>
    </source>
</evidence>
<dbReference type="Pfam" id="PF00069">
    <property type="entry name" value="Pkinase"/>
    <property type="match status" value="2"/>
</dbReference>
<dbReference type="HOGENOM" id="CLU_000288_81_4_1"/>
<dbReference type="PROSITE" id="PS50011">
    <property type="entry name" value="PROTEIN_KINASE_DOM"/>
    <property type="match status" value="1"/>
</dbReference>
<dbReference type="PROSITE" id="PS00107">
    <property type="entry name" value="PROTEIN_KINASE_ATP"/>
    <property type="match status" value="1"/>
</dbReference>
<dbReference type="GO" id="GO:0004674">
    <property type="term" value="F:protein serine/threonine kinase activity"/>
    <property type="evidence" value="ECO:0007669"/>
    <property type="project" value="UniProtKB-KW"/>
</dbReference>
<proteinExistence type="predicted"/>
<dbReference type="SUPFAM" id="SSF56112">
    <property type="entry name" value="Protein kinase-like (PK-like)"/>
    <property type="match status" value="1"/>
</dbReference>
<keyword evidence="11" id="KW-1185">Reference proteome</keyword>
<evidence type="ECO:0000313" key="11">
    <source>
        <dbReference type="Proteomes" id="UP000030104"/>
    </source>
</evidence>
<name>A0A0A2L2Z3_PENIT</name>
<dbReference type="STRING" id="40296.A0A0A2L2Z3"/>
<keyword evidence="7" id="KW-0175">Coiled coil</keyword>
<keyword evidence="4" id="KW-0418">Kinase</keyword>
<dbReference type="InterPro" id="IPR011009">
    <property type="entry name" value="Kinase-like_dom_sf"/>
</dbReference>
<feature type="domain" description="Protein kinase" evidence="9">
    <location>
        <begin position="131"/>
        <end position="471"/>
    </location>
</feature>
<evidence type="ECO:0000256" key="8">
    <source>
        <dbReference type="SAM" id="MobiDB-lite"/>
    </source>
</evidence>